<reference evidence="2" key="2">
    <citation type="submission" date="2025-09" db="UniProtKB">
        <authorList>
            <consortium name="Ensembl"/>
        </authorList>
    </citation>
    <scope>IDENTIFICATION</scope>
</reference>
<sequence>MLTLASKLKRDDGVKGPRASNPASDSTRRVSVRDKLLVKGNQSLCLKMCCPIISMFLPCEGVVTINTFKFVREKVGEVISLSLWEDPLVSAYFCKIFKKICVCAKKVSGQ</sequence>
<organism evidence="2 3">
    <name type="scientific">Pelusios castaneus</name>
    <name type="common">West African mud turtle</name>
    <dbReference type="NCBI Taxonomy" id="367368"/>
    <lineage>
        <taxon>Eukaryota</taxon>
        <taxon>Metazoa</taxon>
        <taxon>Chordata</taxon>
        <taxon>Craniata</taxon>
        <taxon>Vertebrata</taxon>
        <taxon>Euteleostomi</taxon>
        <taxon>Archelosauria</taxon>
        <taxon>Testudinata</taxon>
        <taxon>Testudines</taxon>
        <taxon>Pleurodira</taxon>
        <taxon>Pelomedusidae</taxon>
        <taxon>Pelusios</taxon>
    </lineage>
</organism>
<protein>
    <submittedName>
        <fullName evidence="2">Uncharacterized protein</fullName>
    </submittedName>
</protein>
<name>A0A8C8SN58_9SAUR</name>
<dbReference type="Ensembl" id="ENSPCET00000025220.1">
    <property type="protein sequence ID" value="ENSPCEP00000024406.1"/>
    <property type="gene ID" value="ENSPCEG00000018451.1"/>
</dbReference>
<evidence type="ECO:0000313" key="2">
    <source>
        <dbReference type="Ensembl" id="ENSPCEP00000024406.1"/>
    </source>
</evidence>
<dbReference type="AlphaFoldDB" id="A0A8C8SN58"/>
<reference evidence="2" key="1">
    <citation type="submission" date="2025-08" db="UniProtKB">
        <authorList>
            <consortium name="Ensembl"/>
        </authorList>
    </citation>
    <scope>IDENTIFICATION</scope>
</reference>
<dbReference type="Proteomes" id="UP000694393">
    <property type="component" value="Unplaced"/>
</dbReference>
<evidence type="ECO:0000256" key="1">
    <source>
        <dbReference type="SAM" id="MobiDB-lite"/>
    </source>
</evidence>
<feature type="region of interest" description="Disordered" evidence="1">
    <location>
        <begin position="1"/>
        <end position="30"/>
    </location>
</feature>
<proteinExistence type="predicted"/>
<accession>A0A8C8SN58</accession>
<evidence type="ECO:0000313" key="3">
    <source>
        <dbReference type="Proteomes" id="UP000694393"/>
    </source>
</evidence>
<keyword evidence="3" id="KW-1185">Reference proteome</keyword>